<keyword evidence="3 6" id="KW-0378">Hydrolase</keyword>
<evidence type="ECO:0000256" key="1">
    <source>
        <dbReference type="ARBA" id="ARBA00007074"/>
    </source>
</evidence>
<protein>
    <submittedName>
        <fullName evidence="6">Peptidoglycan hydrolase</fullName>
    </submittedName>
</protein>
<dbReference type="Pfam" id="PF00877">
    <property type="entry name" value="NLPC_P60"/>
    <property type="match status" value="2"/>
</dbReference>
<dbReference type="RefSeq" id="WP_024027625.1">
    <property type="nucleotide sequence ID" value="NZ_ALAN01000051.1"/>
</dbReference>
<feature type="domain" description="NlpC/P60" evidence="5">
    <location>
        <begin position="181"/>
        <end position="308"/>
    </location>
</feature>
<dbReference type="GO" id="GO:0008234">
    <property type="term" value="F:cysteine-type peptidase activity"/>
    <property type="evidence" value="ECO:0007669"/>
    <property type="project" value="UniProtKB-KW"/>
</dbReference>
<keyword evidence="4" id="KW-0788">Thiol protease</keyword>
<dbReference type="InterPro" id="IPR000064">
    <property type="entry name" value="NLP_P60_dom"/>
</dbReference>
<dbReference type="InterPro" id="IPR051202">
    <property type="entry name" value="Peptidase_C40"/>
</dbReference>
<evidence type="ECO:0000259" key="5">
    <source>
        <dbReference type="PROSITE" id="PS51935"/>
    </source>
</evidence>
<name>A0AB94IQY7_9BACI</name>
<proteinExistence type="inferred from homology"/>
<keyword evidence="7" id="KW-1185">Reference proteome</keyword>
<feature type="domain" description="NlpC/P60" evidence="5">
    <location>
        <begin position="41"/>
        <end position="172"/>
    </location>
</feature>
<keyword evidence="2" id="KW-0645">Protease</keyword>
<comment type="caution">
    <text evidence="6">The sequence shown here is derived from an EMBL/GenBank/DDBJ whole genome shotgun (WGS) entry which is preliminary data.</text>
</comment>
<reference evidence="6 7" key="1">
    <citation type="journal article" date="2014" name="Environ. Microbiol.">
        <title>The nitrate-ammonifying and nosZ-carrying bacterium Bacillus vireti is a potent source and sink for nitric and nitrous oxide under high nitrate conditions.</title>
        <authorList>
            <person name="Mania D."/>
            <person name="Heylen K."/>
            <person name="van Spanning R.J."/>
            <person name="Frostegard A."/>
        </authorList>
    </citation>
    <scope>NUCLEOTIDE SEQUENCE [LARGE SCALE GENOMIC DNA]</scope>
    <source>
        <strain evidence="6 7">LMG 21834</strain>
    </source>
</reference>
<dbReference type="SUPFAM" id="SSF54001">
    <property type="entry name" value="Cysteine proteinases"/>
    <property type="match status" value="2"/>
</dbReference>
<evidence type="ECO:0000313" key="6">
    <source>
        <dbReference type="EMBL" id="ETI69495.1"/>
    </source>
</evidence>
<evidence type="ECO:0000256" key="2">
    <source>
        <dbReference type="ARBA" id="ARBA00022670"/>
    </source>
</evidence>
<dbReference type="PANTHER" id="PTHR47053">
    <property type="entry name" value="MUREIN DD-ENDOPEPTIDASE MEPH-RELATED"/>
    <property type="match status" value="1"/>
</dbReference>
<organism evidence="6 7">
    <name type="scientific">Neobacillus vireti LMG 21834</name>
    <dbReference type="NCBI Taxonomy" id="1131730"/>
    <lineage>
        <taxon>Bacteria</taxon>
        <taxon>Bacillati</taxon>
        <taxon>Bacillota</taxon>
        <taxon>Bacilli</taxon>
        <taxon>Bacillales</taxon>
        <taxon>Bacillaceae</taxon>
        <taxon>Neobacillus</taxon>
    </lineage>
</organism>
<dbReference type="GO" id="GO:0006508">
    <property type="term" value="P:proteolysis"/>
    <property type="evidence" value="ECO:0007669"/>
    <property type="project" value="UniProtKB-KW"/>
</dbReference>
<sequence length="309" mass="34120">MKRFILVLIGVFLLTSGSFGIVFEKNKVNAAPIIGPNQTADQIADAIIKTGVSLIGKATYSRAEYKTTYPYKFSCATFIDFIFKQNGVDLATYNEDYMLKLGVPVNKDQLKKGDLFFFDVDKTDSNPADHIGIYMGNNKLLHMADPTQNIVISDMTAKPYYTENFVGARRVIPSYMPSSPLSTADKIVNTAYTLQGHVTVSNNVNNPATKTFTNGGFVNYIYGQNGITLGTSSLSELVKKGTIVSRSNLKKGDLVFFTNTIGSNTPNIVAIYGGNNKVIFTNPTQGVVSRVLFYPWYDTHYLTARRVIK</sequence>
<dbReference type="Proteomes" id="UP000018877">
    <property type="component" value="Unassembled WGS sequence"/>
</dbReference>
<gene>
    <name evidence="6" type="ORF">BAVI_07069</name>
</gene>
<dbReference type="AlphaFoldDB" id="A0AB94IQY7"/>
<dbReference type="PANTHER" id="PTHR47053:SF1">
    <property type="entry name" value="MUREIN DD-ENDOPEPTIDASE MEPH-RELATED"/>
    <property type="match status" value="1"/>
</dbReference>
<accession>A0AB94IQY7</accession>
<dbReference type="Gene3D" id="3.90.1720.10">
    <property type="entry name" value="endopeptidase domain like (from Nostoc punctiforme)"/>
    <property type="match status" value="2"/>
</dbReference>
<evidence type="ECO:0000313" key="7">
    <source>
        <dbReference type="Proteomes" id="UP000018877"/>
    </source>
</evidence>
<dbReference type="PROSITE" id="PS51935">
    <property type="entry name" value="NLPC_P60"/>
    <property type="match status" value="2"/>
</dbReference>
<dbReference type="EMBL" id="ALAN01000051">
    <property type="protein sequence ID" value="ETI69495.1"/>
    <property type="molecule type" value="Genomic_DNA"/>
</dbReference>
<comment type="similarity">
    <text evidence="1">Belongs to the peptidase C40 family.</text>
</comment>
<dbReference type="InterPro" id="IPR038765">
    <property type="entry name" value="Papain-like_cys_pep_sf"/>
</dbReference>
<evidence type="ECO:0000256" key="4">
    <source>
        <dbReference type="ARBA" id="ARBA00022807"/>
    </source>
</evidence>
<evidence type="ECO:0000256" key="3">
    <source>
        <dbReference type="ARBA" id="ARBA00022801"/>
    </source>
</evidence>